<keyword evidence="3" id="KW-1185">Reference proteome</keyword>
<reference evidence="2 3" key="1">
    <citation type="submission" date="2024-02" db="EMBL/GenBank/DDBJ databases">
        <authorList>
            <person name="Chen Y."/>
            <person name="Shah S."/>
            <person name="Dougan E. K."/>
            <person name="Thang M."/>
            <person name="Chan C."/>
        </authorList>
    </citation>
    <scope>NUCLEOTIDE SEQUENCE [LARGE SCALE GENOMIC DNA]</scope>
</reference>
<accession>A0ABP0MI37</accession>
<sequence>MLGPPRSKISFMVLMNEIRPGLLTLIEQPSGSWAFKQPEFIRLAQVTAWRRDVGQGLCSKFFRLEKRQALRKQKLTDLMEEADPEDPTFEVMFRQLLLEDRLIKELSDSWRAASGVAIYQCMFITFHRDDDDPFKPTTPAKEVKRTQSKEKTMDPTPEKVPAVKGPVAAQGLCRPADFGKPKKRGPVVMARAGQPVALNGAELDEEAQRTQQADEDLQLLPDEDADVDLVPGQIRRKSHMRLCKSLQPSEHTVKSKAVKGYLSSIGIAYPVFQRFHARRGTMRKVCVCKSGGFVSLQQLLVTQKDVSCESCAALLSHFGFNADLLADAIQKGLAGEDVFATLPDQQGSEDKKDPIEDGEEREAEQDDDPFDEVKKHQGVVELLPPGTMGKRFPFRCLLCRSGTQPHGRVVAKFATKFLFAKLLGARLFQGTDGVKEVEQEIRESRIFSSDPARAESIMRLSNADLQQFVRNPWLKTPKEWIGENEANFMACVVKPALSLTVTNMPDCFADVISRFAVWMHNKETSETDKANMRVAAGVLQGRLQHHPLLHGIALQSLRMADKRNRGILNMRGRRFMESPLEKKLITDAGLTLATSSGISSLVKMFGISVRECKVTLESLLAESLPHRALAVDWPEVLSENWNLLNQRHPLSEGQNQCYFATSSRLWMAFDGTYLTPTLSQIQIHERHGLVGGKWSSENKENAFVSLEEDGVDVSGVPRANTMMEFWCWDPSARKKIPLSVCAVPVEQNFGGQNRAQWGILELVGQVTATRTPSFLRTIQWGKLWTDTTQARSHGLPPVAYARVNAMSDKLNALLCNPFYLVVDADVAMEDMVVPWSLAGFCVHNVVVALCVAPALHKRMTLKERCSAALAGFLCLDLFQMCAHQTCVKMKLPKGSCFLAPQTVHNLQGTALATVVICATKDTGFEPWSFGHCRLSEISVEEYFGMLRSRSSNSQLSTRGYFYASALQAMRSNHALNKTKRKPEVQNGQSRLTELEPIAGHFS</sequence>
<name>A0ABP0MI37_9DINO</name>
<evidence type="ECO:0000313" key="3">
    <source>
        <dbReference type="Proteomes" id="UP001642484"/>
    </source>
</evidence>
<dbReference type="EMBL" id="CAXAMN010017113">
    <property type="protein sequence ID" value="CAK9049779.1"/>
    <property type="molecule type" value="Genomic_DNA"/>
</dbReference>
<feature type="region of interest" description="Disordered" evidence="1">
    <location>
        <begin position="343"/>
        <end position="371"/>
    </location>
</feature>
<gene>
    <name evidence="2" type="ORF">CCMP2556_LOCUS25434</name>
</gene>
<evidence type="ECO:0000313" key="2">
    <source>
        <dbReference type="EMBL" id="CAK9049779.1"/>
    </source>
</evidence>
<feature type="compositionally biased region" description="Basic and acidic residues" evidence="1">
    <location>
        <begin position="141"/>
        <end position="157"/>
    </location>
</feature>
<comment type="caution">
    <text evidence="2">The sequence shown here is derived from an EMBL/GenBank/DDBJ whole genome shotgun (WGS) entry which is preliminary data.</text>
</comment>
<organism evidence="2 3">
    <name type="scientific">Durusdinium trenchii</name>
    <dbReference type="NCBI Taxonomy" id="1381693"/>
    <lineage>
        <taxon>Eukaryota</taxon>
        <taxon>Sar</taxon>
        <taxon>Alveolata</taxon>
        <taxon>Dinophyceae</taxon>
        <taxon>Suessiales</taxon>
        <taxon>Symbiodiniaceae</taxon>
        <taxon>Durusdinium</taxon>
    </lineage>
</organism>
<proteinExistence type="predicted"/>
<protein>
    <submittedName>
        <fullName evidence="2">Uncharacterized protein</fullName>
    </submittedName>
</protein>
<dbReference type="Proteomes" id="UP001642484">
    <property type="component" value="Unassembled WGS sequence"/>
</dbReference>
<feature type="compositionally biased region" description="Acidic residues" evidence="1">
    <location>
        <begin position="356"/>
        <end position="370"/>
    </location>
</feature>
<evidence type="ECO:0000256" key="1">
    <source>
        <dbReference type="SAM" id="MobiDB-lite"/>
    </source>
</evidence>
<feature type="region of interest" description="Disordered" evidence="1">
    <location>
        <begin position="131"/>
        <end position="162"/>
    </location>
</feature>